<evidence type="ECO:0000256" key="4">
    <source>
        <dbReference type="ARBA" id="ARBA00022723"/>
    </source>
</evidence>
<dbReference type="GO" id="GO:0004419">
    <property type="term" value="F:hydroxymethylglutaryl-CoA lyase activity"/>
    <property type="evidence" value="ECO:0007669"/>
    <property type="project" value="UniProtKB-EC"/>
</dbReference>
<protein>
    <recommendedName>
        <fullName evidence="3">hydroxymethylglutaryl-CoA lyase</fullName>
        <ecNumber evidence="3">4.1.3.4</ecNumber>
    </recommendedName>
</protein>
<dbReference type="EC" id="4.1.3.4" evidence="3"/>
<dbReference type="PROSITE" id="PS50991">
    <property type="entry name" value="PYR_CT"/>
    <property type="match status" value="1"/>
</dbReference>
<evidence type="ECO:0000256" key="6">
    <source>
        <dbReference type="ARBA" id="ARBA00049877"/>
    </source>
</evidence>
<dbReference type="AlphaFoldDB" id="A0A5J5EJ44"/>
<evidence type="ECO:0000313" key="8">
    <source>
        <dbReference type="EMBL" id="KAA8895430.1"/>
    </source>
</evidence>
<comment type="caution">
    <text evidence="8">The sequence shown here is derived from an EMBL/GenBank/DDBJ whole genome shotgun (WGS) entry which is preliminary data.</text>
</comment>
<dbReference type="PANTHER" id="PTHR42738">
    <property type="entry name" value="HYDROXYMETHYLGLUTARYL-COA LYASE"/>
    <property type="match status" value="1"/>
</dbReference>
<dbReference type="GO" id="GO:0046872">
    <property type="term" value="F:metal ion binding"/>
    <property type="evidence" value="ECO:0007669"/>
    <property type="project" value="UniProtKB-KW"/>
</dbReference>
<comment type="catalytic activity">
    <reaction evidence="6">
        <text>(3S)-3-hydroxy-3-methylglutaryl-CoA = acetoacetate + acetyl-CoA</text>
        <dbReference type="Rhea" id="RHEA:24404"/>
        <dbReference type="ChEBI" id="CHEBI:13705"/>
        <dbReference type="ChEBI" id="CHEBI:43074"/>
        <dbReference type="ChEBI" id="CHEBI:57288"/>
        <dbReference type="EC" id="4.1.3.4"/>
    </reaction>
</comment>
<dbReference type="FunFam" id="3.20.20.70:FF:000071">
    <property type="entry name" value="Hydroxymethylglutaryl-CoA lyase"/>
    <property type="match status" value="1"/>
</dbReference>
<dbReference type="Pfam" id="PF00682">
    <property type="entry name" value="HMGL-like"/>
    <property type="match status" value="1"/>
</dbReference>
<keyword evidence="4" id="KW-0479">Metal-binding</keyword>
<keyword evidence="5" id="KW-0456">Lyase</keyword>
<feature type="domain" description="Pyruvate carboxyltransferase" evidence="7">
    <location>
        <begin position="43"/>
        <end position="322"/>
    </location>
</feature>
<dbReference type="CDD" id="cd07938">
    <property type="entry name" value="DRE_TIM_HMGL"/>
    <property type="match status" value="1"/>
</dbReference>
<dbReference type="GO" id="GO:0046951">
    <property type="term" value="P:ketone body biosynthetic process"/>
    <property type="evidence" value="ECO:0007669"/>
    <property type="project" value="TreeGrafter"/>
</dbReference>
<sequence length="351" mass="37245">MTRSAIIRTISHPQPAASMLARPRPHVRTFTSMPRFSSAGAEVRIVEVGARDGLQNEKTTVSLDTKLELLSRLSRTGLRHIEAGSFVSPKWVPQMANTSAILSQLETTREKDDGITYSYLVPNTKGLSGFLDGKPTPATTGNEIAVFASASEGFSQKNLNCSIVDSIARFEPVVASALENGYQVRGYVSMVISCPYSGPTPSQAVGDVVEKLLDMGCYEVSLGDTNGVGTPGTVGKLLKHLVEERGIPPERLAAHFHDTYGQAIVNALVALEYGIRTFDSSVGGLGGCPYAKGATGNVATEDLVYFLEGTGVHTGVDLEQLVGIGEWISKTLGKGNGSRVGRALASKKGLM</sequence>
<dbReference type="GO" id="GO:0006552">
    <property type="term" value="P:L-leucine catabolic process"/>
    <property type="evidence" value="ECO:0007669"/>
    <property type="project" value="TreeGrafter"/>
</dbReference>
<name>A0A5J5EJ44_9PEZI</name>
<dbReference type="EMBL" id="VXIS01000265">
    <property type="protein sequence ID" value="KAA8895430.1"/>
    <property type="molecule type" value="Genomic_DNA"/>
</dbReference>
<dbReference type="UniPathway" id="UPA00896">
    <property type="reaction ID" value="UER00863"/>
</dbReference>
<evidence type="ECO:0000259" key="7">
    <source>
        <dbReference type="PROSITE" id="PS50991"/>
    </source>
</evidence>
<keyword evidence="9" id="KW-1185">Reference proteome</keyword>
<comment type="similarity">
    <text evidence="2">Belongs to the HMG-CoA lyase family.</text>
</comment>
<reference evidence="8 9" key="1">
    <citation type="submission" date="2019-09" db="EMBL/GenBank/DDBJ databases">
        <title>Draft genome of the ectomycorrhizal ascomycete Sphaerosporella brunnea.</title>
        <authorList>
            <consortium name="DOE Joint Genome Institute"/>
            <person name="Benucci G.M."/>
            <person name="Marozzi G."/>
            <person name="Antonielli L."/>
            <person name="Sanchez S."/>
            <person name="Marco P."/>
            <person name="Wang X."/>
            <person name="Falini L.B."/>
            <person name="Barry K."/>
            <person name="Haridas S."/>
            <person name="Lipzen A."/>
            <person name="Labutti K."/>
            <person name="Grigoriev I.V."/>
            <person name="Murat C."/>
            <person name="Martin F."/>
            <person name="Albertini E."/>
            <person name="Donnini D."/>
            <person name="Bonito G."/>
        </authorList>
    </citation>
    <scope>NUCLEOTIDE SEQUENCE [LARGE SCALE GENOMIC DNA]</scope>
    <source>
        <strain evidence="8 9">Sb_GMNB300</strain>
    </source>
</reference>
<gene>
    <name evidence="8" type="ORF">FN846DRAFT_969793</name>
</gene>
<evidence type="ECO:0000256" key="5">
    <source>
        <dbReference type="ARBA" id="ARBA00023239"/>
    </source>
</evidence>
<dbReference type="InterPro" id="IPR000891">
    <property type="entry name" value="PYR_CT"/>
</dbReference>
<dbReference type="InterPro" id="IPR013785">
    <property type="entry name" value="Aldolase_TIM"/>
</dbReference>
<organism evidence="8 9">
    <name type="scientific">Sphaerosporella brunnea</name>
    <dbReference type="NCBI Taxonomy" id="1250544"/>
    <lineage>
        <taxon>Eukaryota</taxon>
        <taxon>Fungi</taxon>
        <taxon>Dikarya</taxon>
        <taxon>Ascomycota</taxon>
        <taxon>Pezizomycotina</taxon>
        <taxon>Pezizomycetes</taxon>
        <taxon>Pezizales</taxon>
        <taxon>Pyronemataceae</taxon>
        <taxon>Sphaerosporella</taxon>
    </lineage>
</organism>
<evidence type="ECO:0000256" key="2">
    <source>
        <dbReference type="ARBA" id="ARBA00009405"/>
    </source>
</evidence>
<dbReference type="Proteomes" id="UP000326924">
    <property type="component" value="Unassembled WGS sequence"/>
</dbReference>
<dbReference type="SUPFAM" id="SSF51569">
    <property type="entry name" value="Aldolase"/>
    <property type="match status" value="1"/>
</dbReference>
<proteinExistence type="inferred from homology"/>
<evidence type="ECO:0000313" key="9">
    <source>
        <dbReference type="Proteomes" id="UP000326924"/>
    </source>
</evidence>
<comment type="pathway">
    <text evidence="1">Metabolic intermediate metabolism; (S)-3-hydroxy-3-methylglutaryl-CoA degradation; acetoacetate from (S)-3-hydroxy-3-methylglutaryl-CoA: step 1/1.</text>
</comment>
<dbReference type="Gene3D" id="3.20.20.70">
    <property type="entry name" value="Aldolase class I"/>
    <property type="match status" value="1"/>
</dbReference>
<evidence type="ECO:0000256" key="1">
    <source>
        <dbReference type="ARBA" id="ARBA00005143"/>
    </source>
</evidence>
<dbReference type="OrthoDB" id="1905920at2759"/>
<accession>A0A5J5EJ44</accession>
<evidence type="ECO:0000256" key="3">
    <source>
        <dbReference type="ARBA" id="ARBA00012910"/>
    </source>
</evidence>
<dbReference type="InterPro" id="IPR043594">
    <property type="entry name" value="HMGL"/>
</dbReference>
<dbReference type="NCBIfam" id="NF004283">
    <property type="entry name" value="PRK05692.1"/>
    <property type="match status" value="1"/>
</dbReference>
<dbReference type="InParanoid" id="A0A5J5EJ44"/>
<dbReference type="PANTHER" id="PTHR42738:SF7">
    <property type="entry name" value="HYDROXYMETHYLGLUTARYL-COA LYASE"/>
    <property type="match status" value="1"/>
</dbReference>